<evidence type="ECO:0000313" key="3">
    <source>
        <dbReference type="Proteomes" id="UP000070565"/>
    </source>
</evidence>
<dbReference type="SUPFAM" id="SSF88723">
    <property type="entry name" value="PIN domain-like"/>
    <property type="match status" value="1"/>
</dbReference>
<dbReference type="Pfam" id="PF01850">
    <property type="entry name" value="PIN"/>
    <property type="match status" value="1"/>
</dbReference>
<protein>
    <recommendedName>
        <fullName evidence="1">PIN domain-containing protein</fullName>
    </recommendedName>
</protein>
<reference evidence="2 3" key="1">
    <citation type="journal article" date="2016" name="Sci. Rep.">
        <title>Metabolic traits of an uncultured archaeal lineage -MSBL1- from brine pools of the Red Sea.</title>
        <authorList>
            <person name="Mwirichia R."/>
            <person name="Alam I."/>
            <person name="Rashid M."/>
            <person name="Vinu M."/>
            <person name="Ba-Alawi W."/>
            <person name="Anthony Kamau A."/>
            <person name="Kamanda Ngugi D."/>
            <person name="Goker M."/>
            <person name="Klenk H.P."/>
            <person name="Bajic V."/>
            <person name="Stingl U."/>
        </authorList>
    </citation>
    <scope>NUCLEOTIDE SEQUENCE [LARGE SCALE GENOMIC DNA]</scope>
    <source>
        <strain evidence="2">SCGC-AAA261F19</strain>
    </source>
</reference>
<dbReference type="InterPro" id="IPR002716">
    <property type="entry name" value="PIN_dom"/>
</dbReference>
<gene>
    <name evidence="2" type="ORF">AKJ45_02065</name>
</gene>
<organism evidence="2 3">
    <name type="scientific">candidate division MSBL1 archaeon SCGC-AAA261F19</name>
    <dbReference type="NCBI Taxonomy" id="1698275"/>
    <lineage>
        <taxon>Archaea</taxon>
        <taxon>Methanobacteriati</taxon>
        <taxon>Methanobacteriota</taxon>
        <taxon>candidate division MSBL1</taxon>
    </lineage>
</organism>
<evidence type="ECO:0000259" key="1">
    <source>
        <dbReference type="Pfam" id="PF01850"/>
    </source>
</evidence>
<feature type="domain" description="PIN" evidence="1">
    <location>
        <begin position="5"/>
        <end position="143"/>
    </location>
</feature>
<dbReference type="InterPro" id="IPR029060">
    <property type="entry name" value="PIN-like_dom_sf"/>
</dbReference>
<dbReference type="Gene3D" id="3.40.50.1010">
    <property type="entry name" value="5'-nuclease"/>
    <property type="match status" value="1"/>
</dbReference>
<comment type="caution">
    <text evidence="2">The sequence shown here is derived from an EMBL/GenBank/DDBJ whole genome shotgun (WGS) entry which is preliminary data.</text>
</comment>
<keyword evidence="3" id="KW-1185">Reference proteome</keyword>
<name>A0A133VA39_9EURY</name>
<sequence>MATEVLLDTNYLLAWHREKDELHPRAEKVRETLAEARPFRIVLDCVYSELVAVLARTRVKEEDRPQNFLREEILLRKTYWDKLVRMAYIGGTNLLRRAIGVSREAAKEHGAGISPHDAMILIFAHEREVPFLVSFDEDFKKVETVEGEGLDVTIVNDENRGVLLK</sequence>
<evidence type="ECO:0000313" key="2">
    <source>
        <dbReference type="EMBL" id="KXB03257.1"/>
    </source>
</evidence>
<accession>A0A133VA39</accession>
<dbReference type="Proteomes" id="UP000070565">
    <property type="component" value="Unassembled WGS sequence"/>
</dbReference>
<dbReference type="AlphaFoldDB" id="A0A133VA39"/>
<proteinExistence type="predicted"/>
<dbReference type="EMBL" id="LHXZ01000022">
    <property type="protein sequence ID" value="KXB03257.1"/>
    <property type="molecule type" value="Genomic_DNA"/>
</dbReference>